<gene>
    <name evidence="1" type="ORF">ANACAC_03798</name>
</gene>
<dbReference type="AlphaFoldDB" id="B0MJI6"/>
<dbReference type="STRING" id="411490.ANACAC_03798"/>
<dbReference type="EMBL" id="ABAX03000039">
    <property type="protein sequence ID" value="EDR95768.1"/>
    <property type="molecule type" value="Genomic_DNA"/>
</dbReference>
<evidence type="ECO:0000313" key="2">
    <source>
        <dbReference type="Proteomes" id="UP000004935"/>
    </source>
</evidence>
<organism evidence="1 2">
    <name type="scientific">Anaerostipes caccae (strain DSM 14662 / CCUG 47493 / JCM 13470 / NCIMB 13811 / L1-92)</name>
    <dbReference type="NCBI Taxonomy" id="411490"/>
    <lineage>
        <taxon>Bacteria</taxon>
        <taxon>Bacillati</taxon>
        <taxon>Bacillota</taxon>
        <taxon>Clostridia</taxon>
        <taxon>Lachnospirales</taxon>
        <taxon>Lachnospiraceae</taxon>
        <taxon>Anaerostipes</taxon>
    </lineage>
</organism>
<keyword evidence="2" id="KW-1185">Reference proteome</keyword>
<dbReference type="HOGENOM" id="CLU_3003902_0_0_9"/>
<dbReference type="Proteomes" id="UP000004935">
    <property type="component" value="Unassembled WGS sequence"/>
</dbReference>
<reference evidence="1" key="2">
    <citation type="submission" date="2013-11" db="EMBL/GenBank/DDBJ databases">
        <title>Draft genome sequence of Anaerostipes caccae (DSM 14662).</title>
        <authorList>
            <person name="Sudarsanam P."/>
            <person name="Ley R."/>
            <person name="Guruge J."/>
            <person name="Turnbaugh P.J."/>
            <person name="Mahowald M."/>
            <person name="Liep D."/>
            <person name="Gordon J."/>
        </authorList>
    </citation>
    <scope>NUCLEOTIDE SEQUENCE</scope>
    <source>
        <strain evidence="1">DSM 14662</strain>
    </source>
</reference>
<accession>B0MJI6</accession>
<sequence>MCKKDHPVTKEYLKLKSRRLQFPGFLDLLKKSEISSESCKIMTADVSWVIYKGVLS</sequence>
<name>B0MJI6_ANACD</name>
<evidence type="ECO:0000313" key="1">
    <source>
        <dbReference type="EMBL" id="EDR95768.1"/>
    </source>
</evidence>
<protein>
    <submittedName>
        <fullName evidence="1">Uncharacterized protein</fullName>
    </submittedName>
</protein>
<reference evidence="1" key="1">
    <citation type="submission" date="2007-11" db="EMBL/GenBank/DDBJ databases">
        <authorList>
            <person name="Fulton L."/>
            <person name="Clifton S."/>
            <person name="Fulton B."/>
            <person name="Xu J."/>
            <person name="Minx P."/>
            <person name="Pepin K.H."/>
            <person name="Johnson M."/>
            <person name="Thiruvilangam P."/>
            <person name="Bhonagiri V."/>
            <person name="Nash W.E."/>
            <person name="Mardis E.R."/>
            <person name="Wilson R.K."/>
        </authorList>
    </citation>
    <scope>NUCLEOTIDE SEQUENCE [LARGE SCALE GENOMIC DNA]</scope>
    <source>
        <strain evidence="1">DSM 14662</strain>
    </source>
</reference>
<comment type="caution">
    <text evidence="1">The sequence shown here is derived from an EMBL/GenBank/DDBJ whole genome shotgun (WGS) entry which is preliminary data.</text>
</comment>
<proteinExistence type="predicted"/>